<comment type="caution">
    <text evidence="5">The sequence shown here is derived from an EMBL/GenBank/DDBJ whole genome shotgun (WGS) entry which is preliminary data.</text>
</comment>
<feature type="region of interest" description="Disordered" evidence="4">
    <location>
        <begin position="62"/>
        <end position="185"/>
    </location>
</feature>
<dbReference type="GO" id="GO:0000480">
    <property type="term" value="P:endonucleolytic cleavage in 5'-ETS of tricistronic rRNA transcript (SSU-rRNA, 5.8S rRNA, LSU-rRNA)"/>
    <property type="evidence" value="ECO:0007669"/>
    <property type="project" value="TreeGrafter"/>
</dbReference>
<accession>A0A9W4NK72</accession>
<dbReference type="InterPro" id="IPR012677">
    <property type="entry name" value="Nucleotide-bd_a/b_plait_sf"/>
</dbReference>
<feature type="region of interest" description="Disordered" evidence="4">
    <location>
        <begin position="325"/>
        <end position="372"/>
    </location>
</feature>
<feature type="compositionally biased region" description="Acidic residues" evidence="4">
    <location>
        <begin position="131"/>
        <end position="147"/>
    </location>
</feature>
<dbReference type="InterPro" id="IPR034353">
    <property type="entry name" value="ABT1/ESF2_RRM"/>
</dbReference>
<feature type="compositionally biased region" description="Acidic residues" evidence="4">
    <location>
        <begin position="101"/>
        <end position="115"/>
    </location>
</feature>
<evidence type="ECO:0000256" key="1">
    <source>
        <dbReference type="ARBA" id="ARBA00022884"/>
    </source>
</evidence>
<dbReference type="GO" id="GO:0000472">
    <property type="term" value="P:endonucleolytic cleavage to generate mature 5'-end of SSU-rRNA from (SSU-rRNA, 5.8S rRNA, LSU-rRNA)"/>
    <property type="evidence" value="ECO:0007669"/>
    <property type="project" value="TreeGrafter"/>
</dbReference>
<evidence type="ECO:0000313" key="5">
    <source>
        <dbReference type="EMBL" id="CAG8386015.1"/>
    </source>
</evidence>
<sequence length="385" mass="43893">MNHVVAVCSVLRTLCCVDPRTDHRSVEKKFLNFYSSATSAPSYTPITQNKMASRKHDLLDLSGSEDEVDRGYDSEDNVAESKGRAVKRRRTADNQDPFGLESDEEESDINEEEEESRAKGKGRKQTKTRDTEDEDEDENDEDDEEDGGASLDDTADSSKPKSKLLNKKLAKLTSGKPPKKDKSGVVYLSSLPPYLKPFALKNMLEKRNFGPITKVFLAPLLPSAAGQKQKSNKRKLYTDGWIEFKSKRQLCAETLNARTIGGLKSSWYRDDLWNMKYLKGYKWANLMEQIQMERATREATQRMADQKAKREDKVYISGVESGRIADGMQKKEEEKQKRRLEEQDGKEKQTQKPARKIRRTFEQSKAVKNDGNLADDTQRVLGKIF</sequence>
<evidence type="ECO:0000256" key="3">
    <source>
        <dbReference type="ARBA" id="ARBA00032634"/>
    </source>
</evidence>
<dbReference type="PANTHER" id="PTHR12311:SF7">
    <property type="entry name" value="ACTIVATOR OF BASAL TRANSCRIPTION 1"/>
    <property type="match status" value="1"/>
</dbReference>
<evidence type="ECO:0000256" key="4">
    <source>
        <dbReference type="SAM" id="MobiDB-lite"/>
    </source>
</evidence>
<organism evidence="5 6">
    <name type="scientific">Penicillium salamii</name>
    <dbReference type="NCBI Taxonomy" id="1612424"/>
    <lineage>
        <taxon>Eukaryota</taxon>
        <taxon>Fungi</taxon>
        <taxon>Dikarya</taxon>
        <taxon>Ascomycota</taxon>
        <taxon>Pezizomycotina</taxon>
        <taxon>Eurotiomycetes</taxon>
        <taxon>Eurotiomycetidae</taxon>
        <taxon>Eurotiales</taxon>
        <taxon>Aspergillaceae</taxon>
        <taxon>Penicillium</taxon>
    </lineage>
</organism>
<protein>
    <recommendedName>
        <fullName evidence="3">18S rRNA factor 2</fullName>
    </recommendedName>
</protein>
<reference evidence="5" key="1">
    <citation type="submission" date="2021-07" db="EMBL/GenBank/DDBJ databases">
        <authorList>
            <person name="Branca A.L. A."/>
        </authorList>
    </citation>
    <scope>NUCLEOTIDE SEQUENCE</scope>
</reference>
<dbReference type="GO" id="GO:0003723">
    <property type="term" value="F:RNA binding"/>
    <property type="evidence" value="ECO:0007669"/>
    <property type="project" value="UniProtKB-KW"/>
</dbReference>
<dbReference type="Proteomes" id="UP001152646">
    <property type="component" value="Unassembled WGS sequence"/>
</dbReference>
<evidence type="ECO:0000313" key="6">
    <source>
        <dbReference type="Proteomes" id="UP001152646"/>
    </source>
</evidence>
<name>A0A9W4NK72_9EURO</name>
<dbReference type="PANTHER" id="PTHR12311">
    <property type="entry name" value="ACTIVATOR OF BASAL TRANSCRIPTION 1"/>
    <property type="match status" value="1"/>
</dbReference>
<proteinExistence type="predicted"/>
<feature type="compositionally biased region" description="Basic residues" evidence="4">
    <location>
        <begin position="160"/>
        <end position="170"/>
    </location>
</feature>
<comment type="function">
    <text evidence="2">Involved in the small subunit (SSU) processome assembly and function, and in the 18S rRNA synthesis. Required for the early cleavages at sites A0, A1 and A2.</text>
</comment>
<feature type="compositionally biased region" description="Basic and acidic residues" evidence="4">
    <location>
        <begin position="359"/>
        <end position="368"/>
    </location>
</feature>
<gene>
    <name evidence="5" type="ORF">PSALAMII_LOCUS6568</name>
</gene>
<dbReference type="Gene3D" id="3.30.70.330">
    <property type="match status" value="1"/>
</dbReference>
<dbReference type="OrthoDB" id="287393at2759"/>
<evidence type="ECO:0000256" key="2">
    <source>
        <dbReference type="ARBA" id="ARBA00025024"/>
    </source>
</evidence>
<feature type="compositionally biased region" description="Basic and acidic residues" evidence="4">
    <location>
        <begin position="328"/>
        <end position="350"/>
    </location>
</feature>
<dbReference type="EMBL" id="CAJVPA010000191">
    <property type="protein sequence ID" value="CAG8386015.1"/>
    <property type="molecule type" value="Genomic_DNA"/>
</dbReference>
<dbReference type="GO" id="GO:0034462">
    <property type="term" value="P:small-subunit processome assembly"/>
    <property type="evidence" value="ECO:0007669"/>
    <property type="project" value="TreeGrafter"/>
</dbReference>
<keyword evidence="1" id="KW-0694">RNA-binding</keyword>
<dbReference type="GO" id="GO:0005730">
    <property type="term" value="C:nucleolus"/>
    <property type="evidence" value="ECO:0007669"/>
    <property type="project" value="TreeGrafter"/>
</dbReference>
<feature type="compositionally biased region" description="Basic and acidic residues" evidence="4">
    <location>
        <begin position="69"/>
        <end position="83"/>
    </location>
</feature>
<dbReference type="InterPro" id="IPR039119">
    <property type="entry name" value="ABT1/Esf2"/>
</dbReference>
<dbReference type="AlphaFoldDB" id="A0A9W4NK72"/>
<dbReference type="GO" id="GO:0000447">
    <property type="term" value="P:endonucleolytic cleavage in ITS1 to separate SSU-rRNA from 5.8S rRNA and LSU-rRNA from tricistronic rRNA transcript (SSU-rRNA, 5.8S rRNA, LSU-rRNA)"/>
    <property type="evidence" value="ECO:0007669"/>
    <property type="project" value="TreeGrafter"/>
</dbReference>
<dbReference type="CDD" id="cd12263">
    <property type="entry name" value="RRM_ABT1_like"/>
    <property type="match status" value="1"/>
</dbReference>